<proteinExistence type="predicted"/>
<dbReference type="Proteomes" id="UP001153076">
    <property type="component" value="Unassembled WGS sequence"/>
</dbReference>
<dbReference type="EMBL" id="JAKOGI010000918">
    <property type="protein sequence ID" value="KAJ8429236.1"/>
    <property type="molecule type" value="Genomic_DNA"/>
</dbReference>
<evidence type="ECO:0000313" key="3">
    <source>
        <dbReference type="Proteomes" id="UP001153076"/>
    </source>
</evidence>
<accession>A0A9Q1JQJ5</accession>
<gene>
    <name evidence="2" type="ORF">Cgig2_026272</name>
</gene>
<keyword evidence="3" id="KW-1185">Reference proteome</keyword>
<feature type="region of interest" description="Disordered" evidence="1">
    <location>
        <begin position="40"/>
        <end position="107"/>
    </location>
</feature>
<sequence>MTDTILQQVTKHVKKTMEAANSMRSLPTFNYVHTAVCKPSRRHAPAKSLRRNDKEHTDRSEWTPHAEEAAAHDREHLSGGGLLEQQPLEKKQRTKLPPSTENMTICTLTSTNPGQLRLEPVDSLEVVSLKNGRPDSTVKLSQEMEDETKHTLVSLLQE</sequence>
<reference evidence="2" key="1">
    <citation type="submission" date="2022-04" db="EMBL/GenBank/DDBJ databases">
        <title>Carnegiea gigantea Genome sequencing and assembly v2.</title>
        <authorList>
            <person name="Copetti D."/>
            <person name="Sanderson M.J."/>
            <person name="Burquez A."/>
            <person name="Wojciechowski M.F."/>
        </authorList>
    </citation>
    <scope>NUCLEOTIDE SEQUENCE</scope>
    <source>
        <strain evidence="2">SGP5-SGP5p</strain>
        <tissue evidence="2">Aerial part</tissue>
    </source>
</reference>
<dbReference type="AlphaFoldDB" id="A0A9Q1JQJ5"/>
<organism evidence="2 3">
    <name type="scientific">Carnegiea gigantea</name>
    <dbReference type="NCBI Taxonomy" id="171969"/>
    <lineage>
        <taxon>Eukaryota</taxon>
        <taxon>Viridiplantae</taxon>
        <taxon>Streptophyta</taxon>
        <taxon>Embryophyta</taxon>
        <taxon>Tracheophyta</taxon>
        <taxon>Spermatophyta</taxon>
        <taxon>Magnoliopsida</taxon>
        <taxon>eudicotyledons</taxon>
        <taxon>Gunneridae</taxon>
        <taxon>Pentapetalae</taxon>
        <taxon>Caryophyllales</taxon>
        <taxon>Cactineae</taxon>
        <taxon>Cactaceae</taxon>
        <taxon>Cactoideae</taxon>
        <taxon>Echinocereeae</taxon>
        <taxon>Carnegiea</taxon>
    </lineage>
</organism>
<feature type="compositionally biased region" description="Polar residues" evidence="1">
    <location>
        <begin position="97"/>
        <end position="107"/>
    </location>
</feature>
<comment type="caution">
    <text evidence="2">The sequence shown here is derived from an EMBL/GenBank/DDBJ whole genome shotgun (WGS) entry which is preliminary data.</text>
</comment>
<feature type="compositionally biased region" description="Basic and acidic residues" evidence="1">
    <location>
        <begin position="50"/>
        <end position="77"/>
    </location>
</feature>
<evidence type="ECO:0000256" key="1">
    <source>
        <dbReference type="SAM" id="MobiDB-lite"/>
    </source>
</evidence>
<protein>
    <submittedName>
        <fullName evidence="2">Uncharacterized protein</fullName>
    </submittedName>
</protein>
<name>A0A9Q1JQJ5_9CARY</name>
<evidence type="ECO:0000313" key="2">
    <source>
        <dbReference type="EMBL" id="KAJ8429236.1"/>
    </source>
</evidence>
<feature type="compositionally biased region" description="Basic residues" evidence="1">
    <location>
        <begin position="40"/>
        <end position="49"/>
    </location>
</feature>